<evidence type="ECO:0000256" key="5">
    <source>
        <dbReference type="ARBA" id="ARBA00022801"/>
    </source>
</evidence>
<comment type="catalytic activity">
    <reaction evidence="1">
        <text>Thiol-dependent hydrolysis of ester, thioester, amide, peptide and isopeptide bonds formed by the C-terminal Gly of ubiquitin (a 76-residue protein attached to proteins as an intracellular targeting signal).</text>
        <dbReference type="EC" id="3.4.19.12"/>
    </reaction>
</comment>
<name>S9TXU4_9TRYP</name>
<dbReference type="PANTHER" id="PTHR12931:SF15">
    <property type="entry name" value="UBIQUITIN THIOESTERASE OTUBAIN-LIKE"/>
    <property type="match status" value="1"/>
</dbReference>
<evidence type="ECO:0000256" key="2">
    <source>
        <dbReference type="ARBA" id="ARBA00012759"/>
    </source>
</evidence>
<dbReference type="GO" id="GO:0071108">
    <property type="term" value="P:protein K48-linked deubiquitination"/>
    <property type="evidence" value="ECO:0007669"/>
    <property type="project" value="TreeGrafter"/>
</dbReference>
<evidence type="ECO:0000256" key="4">
    <source>
        <dbReference type="ARBA" id="ARBA00022786"/>
    </source>
</evidence>
<protein>
    <recommendedName>
        <fullName evidence="2">ubiquitinyl hydrolase 1</fullName>
        <ecNumber evidence="2">3.4.19.12</ecNumber>
    </recommendedName>
</protein>
<dbReference type="PANTHER" id="PTHR12931">
    <property type="entry name" value="UBIQUITIN THIOLESTERASE PROTEIN OTUB"/>
    <property type="match status" value="1"/>
</dbReference>
<dbReference type="InterPro" id="IPR003323">
    <property type="entry name" value="OTU_dom"/>
</dbReference>
<dbReference type="InterPro" id="IPR038765">
    <property type="entry name" value="Papain-like_cys_pep_sf"/>
</dbReference>
<keyword evidence="3" id="KW-0645">Protease</keyword>
<evidence type="ECO:0000259" key="7">
    <source>
        <dbReference type="PROSITE" id="PS50802"/>
    </source>
</evidence>
<organism evidence="8 9">
    <name type="scientific">Strigomonas culicis</name>
    <dbReference type="NCBI Taxonomy" id="28005"/>
    <lineage>
        <taxon>Eukaryota</taxon>
        <taxon>Discoba</taxon>
        <taxon>Euglenozoa</taxon>
        <taxon>Kinetoplastea</taxon>
        <taxon>Metakinetoplastina</taxon>
        <taxon>Trypanosomatida</taxon>
        <taxon>Trypanosomatidae</taxon>
        <taxon>Strigomonadinae</taxon>
        <taxon>Strigomonas</taxon>
    </lineage>
</organism>
<evidence type="ECO:0000256" key="3">
    <source>
        <dbReference type="ARBA" id="ARBA00022670"/>
    </source>
</evidence>
<dbReference type="SUPFAM" id="SSF54001">
    <property type="entry name" value="Cysteine proteinases"/>
    <property type="match status" value="1"/>
</dbReference>
<feature type="domain" description="OTU" evidence="7">
    <location>
        <begin position="101"/>
        <end position="297"/>
    </location>
</feature>
<dbReference type="GO" id="GO:0005634">
    <property type="term" value="C:nucleus"/>
    <property type="evidence" value="ECO:0007669"/>
    <property type="project" value="TreeGrafter"/>
</dbReference>
<dbReference type="EMBL" id="ATMH01008537">
    <property type="protein sequence ID" value="EPY21463.1"/>
    <property type="molecule type" value="Genomic_DNA"/>
</dbReference>
<evidence type="ECO:0000256" key="6">
    <source>
        <dbReference type="ARBA" id="ARBA00022807"/>
    </source>
</evidence>
<accession>S9TXU4</accession>
<reference evidence="8 9" key="1">
    <citation type="journal article" date="2013" name="PLoS ONE">
        <title>Predicting the Proteins of Angomonas deanei, Strigomonas culicis and Their Respective Endosymbionts Reveals New Aspects of the Trypanosomatidae Family.</title>
        <authorList>
            <person name="Motta M.C."/>
            <person name="Martins A.C."/>
            <person name="de Souza S.S."/>
            <person name="Catta-Preta C.M."/>
            <person name="Silva R."/>
            <person name="Klein C.C."/>
            <person name="de Almeida L.G."/>
            <person name="de Lima Cunha O."/>
            <person name="Ciapina L.P."/>
            <person name="Brocchi M."/>
            <person name="Colabardini A.C."/>
            <person name="de Araujo Lima B."/>
            <person name="Machado C.R."/>
            <person name="de Almeida Soares C.M."/>
            <person name="Probst C.M."/>
            <person name="de Menezes C.B."/>
            <person name="Thompson C.E."/>
            <person name="Bartholomeu D.C."/>
            <person name="Gradia D.F."/>
            <person name="Pavoni D.P."/>
            <person name="Grisard E.C."/>
            <person name="Fantinatti-Garboggini F."/>
            <person name="Marchini F.K."/>
            <person name="Rodrigues-Luiz G.F."/>
            <person name="Wagner G."/>
            <person name="Goldman G.H."/>
            <person name="Fietto J.L."/>
            <person name="Elias M.C."/>
            <person name="Goldman M.H."/>
            <person name="Sagot M.F."/>
            <person name="Pereira M."/>
            <person name="Stoco P.H."/>
            <person name="de Mendonca-Neto R.P."/>
            <person name="Teixeira S.M."/>
            <person name="Maciel T.E."/>
            <person name="de Oliveira Mendes T.A."/>
            <person name="Urmenyi T.P."/>
            <person name="de Souza W."/>
            <person name="Schenkman S."/>
            <person name="de Vasconcelos A.T."/>
        </authorList>
    </citation>
    <scope>NUCLEOTIDE SEQUENCE [LARGE SCALE GENOMIC DNA]</scope>
</reference>
<dbReference type="InterPro" id="IPR042467">
    <property type="entry name" value="Peptidase_C65_otubain_sub2"/>
</dbReference>
<proteinExistence type="predicted"/>
<dbReference type="AlphaFoldDB" id="S9TXU4"/>
<dbReference type="GO" id="GO:0004843">
    <property type="term" value="F:cysteine-type deubiquitinase activity"/>
    <property type="evidence" value="ECO:0007669"/>
    <property type="project" value="UniProtKB-EC"/>
</dbReference>
<evidence type="ECO:0000256" key="1">
    <source>
        <dbReference type="ARBA" id="ARBA00000707"/>
    </source>
</evidence>
<dbReference type="PROSITE" id="PS50802">
    <property type="entry name" value="OTU"/>
    <property type="match status" value="1"/>
</dbReference>
<evidence type="ECO:0000313" key="8">
    <source>
        <dbReference type="EMBL" id="EPY21463.1"/>
    </source>
</evidence>
<comment type="caution">
    <text evidence="8">The sequence shown here is derived from an EMBL/GenBank/DDBJ whole genome shotgun (WGS) entry which is preliminary data.</text>
</comment>
<evidence type="ECO:0000313" key="9">
    <source>
        <dbReference type="Proteomes" id="UP000015354"/>
    </source>
</evidence>
<keyword evidence="9" id="KW-1185">Reference proteome</keyword>
<dbReference type="GO" id="GO:0043130">
    <property type="term" value="F:ubiquitin binding"/>
    <property type="evidence" value="ECO:0007669"/>
    <property type="project" value="TreeGrafter"/>
</dbReference>
<dbReference type="Gene3D" id="1.20.1300.20">
    <property type="entry name" value="Peptidase C65 Otubain, subdomain 2"/>
    <property type="match status" value="1"/>
</dbReference>
<dbReference type="Gene3D" id="3.30.200.60">
    <property type="entry name" value="Peptidase C65 Otubain, subdomain 1"/>
    <property type="match status" value="1"/>
</dbReference>
<dbReference type="CDD" id="cd22749">
    <property type="entry name" value="Otubain_C65"/>
    <property type="match status" value="1"/>
</dbReference>
<gene>
    <name evidence="8" type="ORF">STCU_08537</name>
</gene>
<dbReference type="InterPro" id="IPR042468">
    <property type="entry name" value="Peptidase_C65_otubain_sub1"/>
</dbReference>
<dbReference type="GO" id="GO:0006508">
    <property type="term" value="P:proteolysis"/>
    <property type="evidence" value="ECO:0007669"/>
    <property type="project" value="UniProtKB-KW"/>
</dbReference>
<dbReference type="Proteomes" id="UP000015354">
    <property type="component" value="Unassembled WGS sequence"/>
</dbReference>
<dbReference type="InterPro" id="IPR019400">
    <property type="entry name" value="Peptidase_C65_otubain"/>
</dbReference>
<dbReference type="Pfam" id="PF10275">
    <property type="entry name" value="Peptidase_C65"/>
    <property type="match status" value="1"/>
</dbReference>
<keyword evidence="5" id="KW-0378">Hydrolase</keyword>
<keyword evidence="4" id="KW-0833">Ubl conjugation pathway</keyword>
<sequence length="297" mass="34262">MPSGGSPFPRLCEFTSFITPPLTSSFTPSFKPITYRHWSPMTSDCDQTNAQLEDIREQVLKAPLLSEAEALTDSSRLVAEFAEDAVFSQKVSSLIGKGMFRFVRYARRDGNCFFRCASYELFDLMRREEHFVRECEQQLHKWRNQLKTIFGEYSGDFCDVVEEVIADISAKRMQTRDDVIRVCTSEDASYIIVYFRYLVSAYLREHADEYLPFVMGRNYATVASYCEVEVEPIDHESDDLQAAALAKMFNVSINIALLERTEGDIHMISLNRAVDDSERRLELHLLFRPGHYDALEM</sequence>
<dbReference type="OrthoDB" id="18915at2759"/>
<keyword evidence="6" id="KW-0788">Thiol protease</keyword>
<dbReference type="EC" id="3.4.19.12" evidence="2"/>